<gene>
    <name evidence="1" type="ORF">DFQ03_2835</name>
</gene>
<protein>
    <submittedName>
        <fullName evidence="1">Uncharacterized protein</fullName>
    </submittedName>
</protein>
<name>A0A4R7D005_9FLAO</name>
<dbReference type="AlphaFoldDB" id="A0A4R7D005"/>
<proteinExistence type="predicted"/>
<accession>A0A4R7D005</accession>
<dbReference type="RefSeq" id="WP_133673756.1">
    <property type="nucleotide sequence ID" value="NZ_SNZW01000016.1"/>
</dbReference>
<evidence type="ECO:0000313" key="2">
    <source>
        <dbReference type="Proteomes" id="UP000295274"/>
    </source>
</evidence>
<evidence type="ECO:0000313" key="1">
    <source>
        <dbReference type="EMBL" id="TDS13542.1"/>
    </source>
</evidence>
<keyword evidence="2" id="KW-1185">Reference proteome</keyword>
<dbReference type="Proteomes" id="UP000295274">
    <property type="component" value="Unassembled WGS sequence"/>
</dbReference>
<organism evidence="1 2">
    <name type="scientific">Maribacter caenipelagi</name>
    <dbReference type="NCBI Taxonomy" id="1447781"/>
    <lineage>
        <taxon>Bacteria</taxon>
        <taxon>Pseudomonadati</taxon>
        <taxon>Bacteroidota</taxon>
        <taxon>Flavobacteriia</taxon>
        <taxon>Flavobacteriales</taxon>
        <taxon>Flavobacteriaceae</taxon>
        <taxon>Maribacter</taxon>
    </lineage>
</organism>
<reference evidence="1 2" key="1">
    <citation type="submission" date="2019-03" db="EMBL/GenBank/DDBJ databases">
        <title>Genomic Encyclopedia of Type Strains, Phase III (KMG-III): the genomes of soil and plant-associated and newly described type strains.</title>
        <authorList>
            <person name="Whitman W."/>
        </authorList>
    </citation>
    <scope>NUCLEOTIDE SEQUENCE [LARGE SCALE GENOMIC DNA]</scope>
    <source>
        <strain evidence="1 2">CECT 8455</strain>
    </source>
</reference>
<dbReference type="OrthoDB" id="1399214at2"/>
<comment type="caution">
    <text evidence="1">The sequence shown here is derived from an EMBL/GenBank/DDBJ whole genome shotgun (WGS) entry which is preliminary data.</text>
</comment>
<dbReference type="EMBL" id="SNZW01000016">
    <property type="protein sequence ID" value="TDS13542.1"/>
    <property type="molecule type" value="Genomic_DNA"/>
</dbReference>
<sequence>MNDDIVDILNKLARYKITAYKAIALLYQLSISDGDYKHDALISIRNKFYIYLSNNALNLEKRIELLDSLKKDFGITESLIHIYGSILKTERFFGTTNGESEVDNYQDVDIKNYNEIKEYYKYAFEALIDALNTNDSYLLELIEQKIIERLQEQYRYGNYEIIFSLIRKLVVKQGNLPIKLRSNIDALIISQPKLIKEDILSLKAFLEEFKIETTEEELKTIIIDAPYLSERNENGSYNDLSQKRAKDLAKKYIENKVDWETSLPNLLVNEQKQTYHFAEKIGQSDYNHHSLLENAFSFLDRIDKEQHNILFINGLVHGVDNDDFTRKAIDLALNNKNTIEIGIHLTRFLKPILLSDLALIKPFLIQNPNYLRLLEYIDILHLTNDELIELTSWLNNINLSFTLEILDRVIRNEPRRWIALKEIVNPLIYQKEILYNTSFINNSLHIEELIKVSVIDNPNIKNINFILSEIFECYEDFSFQNSTLLNSLVYFFLDQYWDKSWPLIGDYIIEKQNVPLTFSYLLSSISFDNSKLLEWVKEKPGNREVVAMHCLKIFQKYNQDDSKLKFEPEVISLIDNYGNNRKMLAKLEESLTSYTIHTNSAELLYLRRKELVQTLSNHPLEEVRVFSSKMSAKFDLLIEQERNFETNHNLRF</sequence>